<evidence type="ECO:0000256" key="1">
    <source>
        <dbReference type="SAM" id="MobiDB-lite"/>
    </source>
</evidence>
<dbReference type="SUPFAM" id="SSF89000">
    <property type="entry name" value="post-HMGL domain-like"/>
    <property type="match status" value="1"/>
</dbReference>
<feature type="region of interest" description="Disordered" evidence="1">
    <location>
        <begin position="467"/>
        <end position="502"/>
    </location>
</feature>
<feature type="compositionally biased region" description="Low complexity" evidence="1">
    <location>
        <begin position="471"/>
        <end position="502"/>
    </location>
</feature>
<dbReference type="GO" id="GO:0004736">
    <property type="term" value="F:pyruvate carboxylase activity"/>
    <property type="evidence" value="ECO:0007669"/>
    <property type="project" value="TreeGrafter"/>
</dbReference>
<dbReference type="Gene3D" id="3.20.20.70">
    <property type="entry name" value="Aldolase class I"/>
    <property type="match status" value="1"/>
</dbReference>
<dbReference type="GO" id="GO:0005737">
    <property type="term" value="C:cytoplasm"/>
    <property type="evidence" value="ECO:0007669"/>
    <property type="project" value="TreeGrafter"/>
</dbReference>
<feature type="domain" description="Pyruvate carboxyltransferase" evidence="2">
    <location>
        <begin position="5"/>
        <end position="267"/>
    </location>
</feature>
<evidence type="ECO:0000313" key="3">
    <source>
        <dbReference type="EMBL" id="CAB4850772.1"/>
    </source>
</evidence>
<dbReference type="PROSITE" id="PS50991">
    <property type="entry name" value="PYR_CT"/>
    <property type="match status" value="1"/>
</dbReference>
<accession>A0A6J7BY79</accession>
<dbReference type="SUPFAM" id="SSF51569">
    <property type="entry name" value="Aldolase"/>
    <property type="match status" value="1"/>
</dbReference>
<name>A0A6J7BY79_9ZZZZ</name>
<dbReference type="InterPro" id="IPR000891">
    <property type="entry name" value="PYR_CT"/>
</dbReference>
<dbReference type="GO" id="GO:0006094">
    <property type="term" value="P:gluconeogenesis"/>
    <property type="evidence" value="ECO:0007669"/>
    <property type="project" value="TreeGrafter"/>
</dbReference>
<organism evidence="3">
    <name type="scientific">freshwater metagenome</name>
    <dbReference type="NCBI Taxonomy" id="449393"/>
    <lineage>
        <taxon>unclassified sequences</taxon>
        <taxon>metagenomes</taxon>
        <taxon>ecological metagenomes</taxon>
    </lineage>
</organism>
<gene>
    <name evidence="3" type="ORF">UFOPK3268_01070</name>
</gene>
<dbReference type="PANTHER" id="PTHR43778">
    <property type="entry name" value="PYRUVATE CARBOXYLASE"/>
    <property type="match status" value="1"/>
</dbReference>
<evidence type="ECO:0000259" key="2">
    <source>
        <dbReference type="PROSITE" id="PS50991"/>
    </source>
</evidence>
<dbReference type="Pfam" id="PF00682">
    <property type="entry name" value="HMGL-like"/>
    <property type="match status" value="1"/>
</dbReference>
<dbReference type="InterPro" id="IPR013785">
    <property type="entry name" value="Aldolase_TIM"/>
</dbReference>
<proteinExistence type="predicted"/>
<dbReference type="EMBL" id="CAFBIZ010000136">
    <property type="protein sequence ID" value="CAB4850772.1"/>
    <property type="molecule type" value="Genomic_DNA"/>
</dbReference>
<reference evidence="3" key="1">
    <citation type="submission" date="2020-05" db="EMBL/GenBank/DDBJ databases">
        <authorList>
            <person name="Chiriac C."/>
            <person name="Salcher M."/>
            <person name="Ghai R."/>
            <person name="Kavagutti S V."/>
        </authorList>
    </citation>
    <scope>NUCLEOTIDE SEQUENCE</scope>
</reference>
<dbReference type="InterPro" id="IPR003379">
    <property type="entry name" value="Carboxylase_cons_dom"/>
</dbReference>
<sequence>MSQTIEFVDQTLRDGQQSLWGCRMRSHQAEAALPHIDRTGFDVVDLTGPGMFTVLLRQFRDNPWTSTDFLVQRLRNTECRASFRSRNIMGFGFTPDSIMDLWIRTQVKHGIQSFWLYDCLYDLPTMLRVTTVVHEAGAIPVPSIMYGLTDVHDDAFFVERAAKMALWPGVKSLYIEDAAGVLTPERAATLLPAIRAATGSVKLELHCHNTTGLAQHNYVEGLKAGFTSLHTASRPMANGPSLPSTEGMLPILERMGLEHRLDTNQFEPVAQNFIWAAGDAGFAPGQMAEFDPRIYDHQVPGGMTGTLKNQLAQHGMGHRFDEVLAEIPRVRRELGEPIMATPFSQFVGVQAVLNMLARERYDLVPDEVIQYALGHYGPVPRPIDPEVYDKIMASPRAEHFRSWIQPQPSLAEVRSRFRAGIPDEELLLRLMTSDREVDDMLTKGPIPVDPRRRSDVILQHVSSLVADPGTSSSISVSSPGMSVSFSRRPPAPAASPAAPNAS</sequence>
<dbReference type="InterPro" id="IPR055268">
    <property type="entry name" value="PCB-like"/>
</dbReference>
<dbReference type="Pfam" id="PF02436">
    <property type="entry name" value="PYC_OADA"/>
    <property type="match status" value="1"/>
</dbReference>
<dbReference type="AlphaFoldDB" id="A0A6J7BY79"/>
<dbReference type="PANTHER" id="PTHR43778:SF2">
    <property type="entry name" value="PYRUVATE CARBOXYLASE, MITOCHONDRIAL"/>
    <property type="match status" value="1"/>
</dbReference>
<protein>
    <submittedName>
        <fullName evidence="3">Unannotated protein</fullName>
    </submittedName>
</protein>